<comment type="caution">
    <text evidence="6">Lacks conserved residue(s) required for the propagation of feature annotation.</text>
</comment>
<dbReference type="InterPro" id="IPR045279">
    <property type="entry name" value="ARR-like"/>
</dbReference>
<accession>A0A0D3G7B6</accession>
<dbReference type="Proteomes" id="UP000026960">
    <property type="component" value="Chromosome 5"/>
</dbReference>
<dbReference type="GO" id="GO:0003677">
    <property type="term" value="F:DNA binding"/>
    <property type="evidence" value="ECO:0007669"/>
    <property type="project" value="UniProtKB-KW"/>
</dbReference>
<evidence type="ECO:0000313" key="8">
    <source>
        <dbReference type="EnsemblPlants" id="OBART05G15500.1"/>
    </source>
</evidence>
<dbReference type="AlphaFoldDB" id="A0A0D3G7B6"/>
<proteinExistence type="predicted"/>
<dbReference type="HOGENOM" id="CLU_772478_0_0_1"/>
<keyword evidence="9" id="KW-1185">Reference proteome</keyword>
<keyword evidence="1" id="KW-0902">Two-component regulatory system</keyword>
<evidence type="ECO:0000256" key="6">
    <source>
        <dbReference type="PROSITE-ProRule" id="PRU00169"/>
    </source>
</evidence>
<evidence type="ECO:0000259" key="7">
    <source>
        <dbReference type="PROSITE" id="PS50110"/>
    </source>
</evidence>
<sequence length="368" mass="40301">MAGSCSVAGSNKSKLADEEFSPVGMRVLLIDESTTYLKIITKLLLNCGYKGLTVTNFEITYVWRVDAVMPKTAARDAVEELHENPWSYDMVLTEVHAPAGIDGFNLLQYAGTDMDLPVVVFSADDDKRTVLKCVNSGACDYLVKPLRHEELKNIWQHVYRRKLRSGGRRAAAAGNSSKGEIKKRFRWPKELHERFVSVVLQLGVDKATPNQILPLLNREDLTRDQRFRIALTKSKALPSCSTIPIGETVHGIPLALQAIGTGNNQHLIVPFNRITFVRPRGVEIGQNGVVGGLVTGNNNVVVPTATSIIARAFGREIVNGADLFDHGTLIRDSSSTSHDGAQNELGETNLAFELMAKKGSDVEPRIGG</sequence>
<dbReference type="GO" id="GO:0009736">
    <property type="term" value="P:cytokinin-activated signaling pathway"/>
    <property type="evidence" value="ECO:0007669"/>
    <property type="project" value="InterPro"/>
</dbReference>
<dbReference type="InterPro" id="IPR006447">
    <property type="entry name" value="Myb_dom_plants"/>
</dbReference>
<dbReference type="CDD" id="cd17584">
    <property type="entry name" value="REC_typeB_ARR-like"/>
    <property type="match status" value="1"/>
</dbReference>
<evidence type="ECO:0000256" key="2">
    <source>
        <dbReference type="ARBA" id="ARBA00023015"/>
    </source>
</evidence>
<dbReference type="Gramene" id="OBART05G15500.1">
    <property type="protein sequence ID" value="OBART05G15500.1"/>
    <property type="gene ID" value="OBART05G15500"/>
</dbReference>
<reference evidence="8" key="1">
    <citation type="journal article" date="2009" name="Rice">
        <title>De Novo Next Generation Sequencing of Plant Genomes.</title>
        <authorList>
            <person name="Rounsley S."/>
            <person name="Marri P.R."/>
            <person name="Yu Y."/>
            <person name="He R."/>
            <person name="Sisneros N."/>
            <person name="Goicoechea J.L."/>
            <person name="Lee S.J."/>
            <person name="Angelova A."/>
            <person name="Kudrna D."/>
            <person name="Luo M."/>
            <person name="Affourtit J."/>
            <person name="Desany B."/>
            <person name="Knight J."/>
            <person name="Niazi F."/>
            <person name="Egholm M."/>
            <person name="Wing R.A."/>
        </authorList>
    </citation>
    <scope>NUCLEOTIDE SEQUENCE [LARGE SCALE GENOMIC DNA]</scope>
    <source>
        <strain evidence="8">cv. IRGC 105608</strain>
    </source>
</reference>
<dbReference type="InterPro" id="IPR011006">
    <property type="entry name" value="CheY-like_superfamily"/>
</dbReference>
<dbReference type="SUPFAM" id="SSF46689">
    <property type="entry name" value="Homeodomain-like"/>
    <property type="match status" value="1"/>
</dbReference>
<dbReference type="InterPro" id="IPR001789">
    <property type="entry name" value="Sig_transdc_resp-reg_receiver"/>
</dbReference>
<dbReference type="EnsemblPlants" id="OBART05G15500.1">
    <property type="protein sequence ID" value="OBART05G15500.1"/>
    <property type="gene ID" value="OBART05G15500"/>
</dbReference>
<evidence type="ECO:0000256" key="4">
    <source>
        <dbReference type="ARBA" id="ARBA00023163"/>
    </source>
</evidence>
<keyword evidence="3" id="KW-0238">DNA-binding</keyword>
<dbReference type="GO" id="GO:0000160">
    <property type="term" value="P:phosphorelay signal transduction system"/>
    <property type="evidence" value="ECO:0007669"/>
    <property type="project" value="UniProtKB-KW"/>
</dbReference>
<keyword evidence="5" id="KW-0539">Nucleus</keyword>
<dbReference type="InterPro" id="IPR009057">
    <property type="entry name" value="Homeodomain-like_sf"/>
</dbReference>
<dbReference type="PROSITE" id="PS50110">
    <property type="entry name" value="RESPONSE_REGULATORY"/>
    <property type="match status" value="1"/>
</dbReference>
<dbReference type="eggNOG" id="KOG1601">
    <property type="taxonomic scope" value="Eukaryota"/>
</dbReference>
<feature type="domain" description="Response regulatory" evidence="7">
    <location>
        <begin position="26"/>
        <end position="159"/>
    </location>
</feature>
<dbReference type="STRING" id="65489.A0A0D3G7B6"/>
<dbReference type="PANTHER" id="PTHR43874">
    <property type="entry name" value="TWO-COMPONENT RESPONSE REGULATOR"/>
    <property type="match status" value="1"/>
</dbReference>
<keyword evidence="4" id="KW-0804">Transcription</keyword>
<dbReference type="SUPFAM" id="SSF52172">
    <property type="entry name" value="CheY-like"/>
    <property type="match status" value="1"/>
</dbReference>
<evidence type="ECO:0000256" key="5">
    <source>
        <dbReference type="ARBA" id="ARBA00023242"/>
    </source>
</evidence>
<dbReference type="Pfam" id="PF00072">
    <property type="entry name" value="Response_reg"/>
    <property type="match status" value="1"/>
</dbReference>
<dbReference type="Gene3D" id="1.10.10.60">
    <property type="entry name" value="Homeodomain-like"/>
    <property type="match status" value="1"/>
</dbReference>
<evidence type="ECO:0000313" key="9">
    <source>
        <dbReference type="Proteomes" id="UP000026960"/>
    </source>
</evidence>
<reference evidence="8" key="2">
    <citation type="submission" date="2015-03" db="UniProtKB">
        <authorList>
            <consortium name="EnsemblPlants"/>
        </authorList>
    </citation>
    <scope>IDENTIFICATION</scope>
</reference>
<protein>
    <recommendedName>
        <fullName evidence="7">Response regulatory domain-containing protein</fullName>
    </recommendedName>
</protein>
<dbReference type="PaxDb" id="65489-OBART05G15500.1"/>
<evidence type="ECO:0000256" key="1">
    <source>
        <dbReference type="ARBA" id="ARBA00023012"/>
    </source>
</evidence>
<evidence type="ECO:0000256" key="3">
    <source>
        <dbReference type="ARBA" id="ARBA00023125"/>
    </source>
</evidence>
<dbReference type="Gene3D" id="3.40.50.2300">
    <property type="match status" value="1"/>
</dbReference>
<name>A0A0D3G7B6_9ORYZ</name>
<dbReference type="NCBIfam" id="TIGR01557">
    <property type="entry name" value="myb_SHAQKYF"/>
    <property type="match status" value="1"/>
</dbReference>
<dbReference type="SMART" id="SM00448">
    <property type="entry name" value="REC"/>
    <property type="match status" value="1"/>
</dbReference>
<dbReference type="PANTHER" id="PTHR43874:SF67">
    <property type="entry name" value="TWO-COMPONENT RESPONSE REGULATOR ARR2"/>
    <property type="match status" value="1"/>
</dbReference>
<keyword evidence="2" id="KW-0805">Transcription regulation</keyword>
<organism evidence="8">
    <name type="scientific">Oryza barthii</name>
    <dbReference type="NCBI Taxonomy" id="65489"/>
    <lineage>
        <taxon>Eukaryota</taxon>
        <taxon>Viridiplantae</taxon>
        <taxon>Streptophyta</taxon>
        <taxon>Embryophyta</taxon>
        <taxon>Tracheophyta</taxon>
        <taxon>Spermatophyta</taxon>
        <taxon>Magnoliopsida</taxon>
        <taxon>Liliopsida</taxon>
        <taxon>Poales</taxon>
        <taxon>Poaceae</taxon>
        <taxon>BOP clade</taxon>
        <taxon>Oryzoideae</taxon>
        <taxon>Oryzeae</taxon>
        <taxon>Oryzinae</taxon>
        <taxon>Oryza</taxon>
    </lineage>
</organism>